<dbReference type="EMBL" id="FQVM01000001">
    <property type="protein sequence ID" value="SHE33112.1"/>
    <property type="molecule type" value="Genomic_DNA"/>
</dbReference>
<evidence type="ECO:0000313" key="5">
    <source>
        <dbReference type="EMBL" id="SHE33112.1"/>
    </source>
</evidence>
<dbReference type="SUPFAM" id="SSF46785">
    <property type="entry name" value="Winged helix' DNA-binding domain"/>
    <property type="match status" value="1"/>
</dbReference>
<dbReference type="Proteomes" id="UP000184035">
    <property type="component" value="Unassembled WGS sequence"/>
</dbReference>
<dbReference type="SMART" id="SM01134">
    <property type="entry name" value="DeoRC"/>
    <property type="match status" value="1"/>
</dbReference>
<dbReference type="InterPro" id="IPR001034">
    <property type="entry name" value="DeoR_HTH"/>
</dbReference>
<protein>
    <submittedName>
        <fullName evidence="5">Transcriptional regulator, DeoR family</fullName>
    </submittedName>
</protein>
<dbReference type="Gene3D" id="3.40.50.1360">
    <property type="match status" value="1"/>
</dbReference>
<evidence type="ECO:0000256" key="2">
    <source>
        <dbReference type="ARBA" id="ARBA00023125"/>
    </source>
</evidence>
<dbReference type="PROSITE" id="PS00894">
    <property type="entry name" value="HTH_DEOR_1"/>
    <property type="match status" value="1"/>
</dbReference>
<feature type="domain" description="HTH deoR-type" evidence="4">
    <location>
        <begin position="3"/>
        <end position="58"/>
    </location>
</feature>
<dbReference type="AlphaFoldDB" id="A0A1M4SLS5"/>
<dbReference type="Gene3D" id="1.10.10.10">
    <property type="entry name" value="Winged helix-like DNA-binding domain superfamily/Winged helix DNA-binding domain"/>
    <property type="match status" value="1"/>
</dbReference>
<keyword evidence="1" id="KW-0805">Transcription regulation</keyword>
<dbReference type="Pfam" id="PF00455">
    <property type="entry name" value="DeoRC"/>
    <property type="match status" value="1"/>
</dbReference>
<dbReference type="RefSeq" id="WP_072892247.1">
    <property type="nucleotide sequence ID" value="NZ_FQVM01000001.1"/>
</dbReference>
<dbReference type="PANTHER" id="PTHR30363">
    <property type="entry name" value="HTH-TYPE TRANSCRIPTIONAL REGULATOR SRLR-RELATED"/>
    <property type="match status" value="1"/>
</dbReference>
<dbReference type="GO" id="GO:0003700">
    <property type="term" value="F:DNA-binding transcription factor activity"/>
    <property type="evidence" value="ECO:0007669"/>
    <property type="project" value="InterPro"/>
</dbReference>
<evidence type="ECO:0000256" key="3">
    <source>
        <dbReference type="ARBA" id="ARBA00023163"/>
    </source>
</evidence>
<keyword evidence="2" id="KW-0238">DNA-binding</keyword>
<dbReference type="SUPFAM" id="SSF100950">
    <property type="entry name" value="NagB/RpiA/CoA transferase-like"/>
    <property type="match status" value="1"/>
</dbReference>
<keyword evidence="6" id="KW-1185">Reference proteome</keyword>
<evidence type="ECO:0000313" key="6">
    <source>
        <dbReference type="Proteomes" id="UP000184035"/>
    </source>
</evidence>
<dbReference type="Pfam" id="PF08220">
    <property type="entry name" value="HTH_DeoR"/>
    <property type="match status" value="1"/>
</dbReference>
<dbReference type="PANTHER" id="PTHR30363:SF56">
    <property type="entry name" value="TRANSCRIPTIONAL REGULATOR, DEOR FAMILY"/>
    <property type="match status" value="1"/>
</dbReference>
<proteinExistence type="predicted"/>
<dbReference type="GO" id="GO:0003677">
    <property type="term" value="F:DNA binding"/>
    <property type="evidence" value="ECO:0007669"/>
    <property type="project" value="UniProtKB-KW"/>
</dbReference>
<dbReference type="OrthoDB" id="9797223at2"/>
<reference evidence="5 6" key="1">
    <citation type="submission" date="2016-11" db="EMBL/GenBank/DDBJ databases">
        <authorList>
            <person name="Jaros S."/>
            <person name="Januszkiewicz K."/>
            <person name="Wedrychowicz H."/>
        </authorList>
    </citation>
    <scope>NUCLEOTIDE SEQUENCE [LARGE SCALE GENOMIC DNA]</scope>
    <source>
        <strain evidence="5 6">DSM 2631</strain>
    </source>
</reference>
<dbReference type="STRING" id="1533.SAMN05443638_10181"/>
<accession>A0A1M4SLS5</accession>
<dbReference type="InterPro" id="IPR036390">
    <property type="entry name" value="WH_DNA-bd_sf"/>
</dbReference>
<dbReference type="InterPro" id="IPR036388">
    <property type="entry name" value="WH-like_DNA-bd_sf"/>
</dbReference>
<organism evidence="5 6">
    <name type="scientific">Clostridium fallax</name>
    <dbReference type="NCBI Taxonomy" id="1533"/>
    <lineage>
        <taxon>Bacteria</taxon>
        <taxon>Bacillati</taxon>
        <taxon>Bacillota</taxon>
        <taxon>Clostridia</taxon>
        <taxon>Eubacteriales</taxon>
        <taxon>Clostridiaceae</taxon>
        <taxon>Clostridium</taxon>
    </lineage>
</organism>
<sequence length="248" mass="27812">MVTEKRYEIILELLKNKGVVQIHELMEATKSSESTIRRDLSYLESQKLLKRFHGGAKPLEARLKELSFKEKSSKNIEKKQKLGIFSASLVNDDECIFIDAGTTTYEIIPHLNGKNIFVVTNGLNHIDALIENNIPCYMIGGKVKLTTKAVVGGDALRCLDKFRFDKCFLGANGIDDQFGLTTPDTEEAILKNDAIRLSKQSYVIVDDSKFGEVSSIKFGEISDCTIITNEKPRNKSYDKITEIKVANI</sequence>
<keyword evidence="3" id="KW-0804">Transcription</keyword>
<dbReference type="InterPro" id="IPR018356">
    <property type="entry name" value="Tscrpt_reg_HTH_DeoR_CS"/>
</dbReference>
<dbReference type="PRINTS" id="PR00037">
    <property type="entry name" value="HTHLACR"/>
</dbReference>
<dbReference type="InterPro" id="IPR037171">
    <property type="entry name" value="NagB/RpiA_transferase-like"/>
</dbReference>
<name>A0A1M4SLS5_9CLOT</name>
<dbReference type="InterPro" id="IPR014036">
    <property type="entry name" value="DeoR-like_C"/>
</dbReference>
<dbReference type="SMART" id="SM00420">
    <property type="entry name" value="HTH_DEOR"/>
    <property type="match status" value="1"/>
</dbReference>
<evidence type="ECO:0000256" key="1">
    <source>
        <dbReference type="ARBA" id="ARBA00023015"/>
    </source>
</evidence>
<gene>
    <name evidence="5" type="ORF">SAMN05443638_10181</name>
</gene>
<evidence type="ECO:0000259" key="4">
    <source>
        <dbReference type="PROSITE" id="PS51000"/>
    </source>
</evidence>
<dbReference type="PROSITE" id="PS51000">
    <property type="entry name" value="HTH_DEOR_2"/>
    <property type="match status" value="1"/>
</dbReference>
<dbReference type="InterPro" id="IPR050313">
    <property type="entry name" value="Carb_Metab_HTH_regulators"/>
</dbReference>